<evidence type="ECO:0000259" key="1">
    <source>
        <dbReference type="Pfam" id="PF20722"/>
    </source>
</evidence>
<dbReference type="OrthoDB" id="3232986at2759"/>
<sequence length="95" mass="10649">MKLSRTPVNYFTITDALTSGFIPDVLKPCRTFSTSTTTFHLAIKPSLHMSIDAASDLFRLPDLHPTISEFLQCIKNHMNHPISGVTSQDLHVHFP</sequence>
<organism evidence="2 3">
    <name type="scientific">Boletus reticuloceps</name>
    <dbReference type="NCBI Taxonomy" id="495285"/>
    <lineage>
        <taxon>Eukaryota</taxon>
        <taxon>Fungi</taxon>
        <taxon>Dikarya</taxon>
        <taxon>Basidiomycota</taxon>
        <taxon>Agaricomycotina</taxon>
        <taxon>Agaricomycetes</taxon>
        <taxon>Agaricomycetidae</taxon>
        <taxon>Boletales</taxon>
        <taxon>Boletineae</taxon>
        <taxon>Boletaceae</taxon>
        <taxon>Boletoideae</taxon>
        <taxon>Boletus</taxon>
    </lineage>
</organism>
<evidence type="ECO:0000313" key="3">
    <source>
        <dbReference type="Proteomes" id="UP000683000"/>
    </source>
</evidence>
<proteinExistence type="predicted"/>
<feature type="domain" description="DUF6830" evidence="1">
    <location>
        <begin position="9"/>
        <end position="91"/>
    </location>
</feature>
<name>A0A8I2YJG1_9AGAM</name>
<comment type="caution">
    <text evidence="2">The sequence shown here is derived from an EMBL/GenBank/DDBJ whole genome shotgun (WGS) entry which is preliminary data.</text>
</comment>
<gene>
    <name evidence="2" type="ORF">JVT61DRAFT_7853</name>
</gene>
<dbReference type="Proteomes" id="UP000683000">
    <property type="component" value="Unassembled WGS sequence"/>
</dbReference>
<dbReference type="AlphaFoldDB" id="A0A8I2YJG1"/>
<reference evidence="2" key="1">
    <citation type="submission" date="2021-03" db="EMBL/GenBank/DDBJ databases">
        <title>Evolutionary innovations through gain and loss of genes in the ectomycorrhizal Boletales.</title>
        <authorList>
            <person name="Wu G."/>
            <person name="Miyauchi S."/>
            <person name="Morin E."/>
            <person name="Yang Z.-L."/>
            <person name="Xu J."/>
            <person name="Martin F.M."/>
        </authorList>
    </citation>
    <scope>NUCLEOTIDE SEQUENCE</scope>
    <source>
        <strain evidence="2">BR01</strain>
    </source>
</reference>
<dbReference type="EMBL" id="JAGFBS010000028">
    <property type="protein sequence ID" value="KAG6372388.1"/>
    <property type="molecule type" value="Genomic_DNA"/>
</dbReference>
<dbReference type="InterPro" id="IPR049233">
    <property type="entry name" value="DUF6830"/>
</dbReference>
<evidence type="ECO:0000313" key="2">
    <source>
        <dbReference type="EMBL" id="KAG6372388.1"/>
    </source>
</evidence>
<keyword evidence="3" id="KW-1185">Reference proteome</keyword>
<protein>
    <recommendedName>
        <fullName evidence="1">DUF6830 domain-containing protein</fullName>
    </recommendedName>
</protein>
<accession>A0A8I2YJG1</accession>
<dbReference type="Pfam" id="PF20722">
    <property type="entry name" value="DUF6830"/>
    <property type="match status" value="1"/>
</dbReference>